<dbReference type="InterPro" id="IPR036779">
    <property type="entry name" value="LysM_dom_sf"/>
</dbReference>
<dbReference type="Proteomes" id="UP000061348">
    <property type="component" value="Unassembled WGS sequence"/>
</dbReference>
<dbReference type="SUPFAM" id="SSF53955">
    <property type="entry name" value="Lysozyme-like"/>
    <property type="match status" value="1"/>
</dbReference>
<name>A0A109LEZ7_PSEFL</name>
<proteinExistence type="predicted"/>
<dbReference type="InterPro" id="IPR018392">
    <property type="entry name" value="LysM"/>
</dbReference>
<dbReference type="InterPro" id="IPR023346">
    <property type="entry name" value="Lysozyme-like_dom_sf"/>
</dbReference>
<sequence length="269" mass="30153">MFNGDWLLALAAYNAGEGTVSRAIERNEKLGLPTDYWNLPLPQETKDYVPKFLALSQVVLAPEAYGVNLNPIANTPYFEVVEVKQSMDLSRVAALAEIDEDELFQLNPALKQRTTLDGPQHLLVPTSKAQLLTSTLSTMKPEELLSMRPKKPVFDEVETKAVAGRTRSYKVRSGDNLTLIAKANKVDVHDLQRWNKLNGQALKVGQTLVMQDTRKVAAKKPVQYKVKKGDSLYMVAKRFNVEMQHLKRWNPRTGQALKPGQMLVVSGPR</sequence>
<feature type="domain" description="LysM" evidence="1">
    <location>
        <begin position="222"/>
        <end position="265"/>
    </location>
</feature>
<dbReference type="Gene3D" id="3.10.350.10">
    <property type="entry name" value="LysM domain"/>
    <property type="match status" value="2"/>
</dbReference>
<gene>
    <name evidence="2" type="primary">mltD</name>
    <name evidence="2" type="ORF">PFLmoz3_03994</name>
</gene>
<dbReference type="AlphaFoldDB" id="A0A109LEZ7"/>
<protein>
    <submittedName>
        <fullName evidence="2">Membrane-bound lytic murein transglycosylase D</fullName>
        <ecNumber evidence="2">4.2.2.-</ecNumber>
    </submittedName>
</protein>
<keyword evidence="2" id="KW-0456">Lyase</keyword>
<dbReference type="Pfam" id="PF01476">
    <property type="entry name" value="LysM"/>
    <property type="match status" value="2"/>
</dbReference>
<reference evidence="2 3" key="1">
    <citation type="submission" date="2015-05" db="EMBL/GenBank/DDBJ databases">
        <title>A genomic and transcriptomic approach to investigate the blue pigment phenotype in Pseudomonas fluorescens.</title>
        <authorList>
            <person name="Andreani N.A."/>
            <person name="Cardazzo B."/>
        </authorList>
    </citation>
    <scope>NUCLEOTIDE SEQUENCE [LARGE SCALE GENOMIC DNA]</scope>
    <source>
        <strain evidence="2 3">Ps_22</strain>
    </source>
</reference>
<evidence type="ECO:0000313" key="3">
    <source>
        <dbReference type="Proteomes" id="UP000061348"/>
    </source>
</evidence>
<dbReference type="Pfam" id="PF01464">
    <property type="entry name" value="SLT"/>
    <property type="match status" value="1"/>
</dbReference>
<accession>A0A109LEZ7</accession>
<dbReference type="SUPFAM" id="SSF54106">
    <property type="entry name" value="LysM domain"/>
    <property type="match status" value="2"/>
</dbReference>
<dbReference type="PANTHER" id="PTHR33734:SF22">
    <property type="entry name" value="MEMBRANE-BOUND LYTIC MUREIN TRANSGLYCOSYLASE D"/>
    <property type="match status" value="1"/>
</dbReference>
<feature type="domain" description="LysM" evidence="1">
    <location>
        <begin position="167"/>
        <end position="210"/>
    </location>
</feature>
<evidence type="ECO:0000313" key="2">
    <source>
        <dbReference type="EMBL" id="KWV86376.1"/>
    </source>
</evidence>
<dbReference type="InterPro" id="IPR008258">
    <property type="entry name" value="Transglycosylase_SLT_dom_1"/>
</dbReference>
<dbReference type="CDD" id="cd00118">
    <property type="entry name" value="LysM"/>
    <property type="match status" value="2"/>
</dbReference>
<dbReference type="PATRIC" id="fig|294.194.peg.4428"/>
<evidence type="ECO:0000259" key="1">
    <source>
        <dbReference type="PROSITE" id="PS51782"/>
    </source>
</evidence>
<dbReference type="GO" id="GO:0008932">
    <property type="term" value="F:lytic endotransglycosylase activity"/>
    <property type="evidence" value="ECO:0007669"/>
    <property type="project" value="TreeGrafter"/>
</dbReference>
<dbReference type="PROSITE" id="PS51782">
    <property type="entry name" value="LYSM"/>
    <property type="match status" value="2"/>
</dbReference>
<dbReference type="Gene3D" id="1.10.530.10">
    <property type="match status" value="1"/>
</dbReference>
<dbReference type="SMART" id="SM00257">
    <property type="entry name" value="LysM"/>
    <property type="match status" value="2"/>
</dbReference>
<dbReference type="EMBL" id="LCYA01000094">
    <property type="protein sequence ID" value="KWV86376.1"/>
    <property type="molecule type" value="Genomic_DNA"/>
</dbReference>
<dbReference type="PANTHER" id="PTHR33734">
    <property type="entry name" value="LYSM DOMAIN-CONTAINING GPI-ANCHORED PROTEIN 2"/>
    <property type="match status" value="1"/>
</dbReference>
<comment type="caution">
    <text evidence="2">The sequence shown here is derived from an EMBL/GenBank/DDBJ whole genome shotgun (WGS) entry which is preliminary data.</text>
</comment>
<organism evidence="2 3">
    <name type="scientific">Pseudomonas fluorescens</name>
    <dbReference type="NCBI Taxonomy" id="294"/>
    <lineage>
        <taxon>Bacteria</taxon>
        <taxon>Pseudomonadati</taxon>
        <taxon>Pseudomonadota</taxon>
        <taxon>Gammaproteobacteria</taxon>
        <taxon>Pseudomonadales</taxon>
        <taxon>Pseudomonadaceae</taxon>
        <taxon>Pseudomonas</taxon>
    </lineage>
</organism>
<dbReference type="EC" id="4.2.2.-" evidence="2"/>